<accession>A0A948S089</accession>
<dbReference type="Proteomes" id="UP000777784">
    <property type="component" value="Unassembled WGS sequence"/>
</dbReference>
<proteinExistence type="predicted"/>
<dbReference type="AlphaFoldDB" id="A0A948S089"/>
<evidence type="ECO:0000313" key="2">
    <source>
        <dbReference type="Proteomes" id="UP000777784"/>
    </source>
</evidence>
<gene>
    <name evidence="1" type="ORF">KJ970_11005</name>
</gene>
<dbReference type="Gene3D" id="1.25.40.10">
    <property type="entry name" value="Tetratricopeptide repeat domain"/>
    <property type="match status" value="1"/>
</dbReference>
<organism evidence="1 2">
    <name type="scientific">Eiseniibacteriota bacterium</name>
    <dbReference type="NCBI Taxonomy" id="2212470"/>
    <lineage>
        <taxon>Bacteria</taxon>
        <taxon>Candidatus Eiseniibacteriota</taxon>
    </lineage>
</organism>
<evidence type="ECO:0000313" key="1">
    <source>
        <dbReference type="EMBL" id="MBU2691444.1"/>
    </source>
</evidence>
<dbReference type="SUPFAM" id="SSF48452">
    <property type="entry name" value="TPR-like"/>
    <property type="match status" value="1"/>
</dbReference>
<protein>
    <recommendedName>
        <fullName evidence="3">Tetratricopeptide repeat protein</fullName>
    </recommendedName>
</protein>
<comment type="caution">
    <text evidence="1">The sequence shown here is derived from an EMBL/GenBank/DDBJ whole genome shotgun (WGS) entry which is preliminary data.</text>
</comment>
<reference evidence="1" key="1">
    <citation type="submission" date="2021-05" db="EMBL/GenBank/DDBJ databases">
        <title>Energy efficiency and biological interactions define the core microbiome of deep oligotrophic groundwater.</title>
        <authorList>
            <person name="Mehrshad M."/>
            <person name="Lopez-Fernandez M."/>
            <person name="Bell E."/>
            <person name="Bernier-Latmani R."/>
            <person name="Bertilsson S."/>
            <person name="Dopson M."/>
        </authorList>
    </citation>
    <scope>NUCLEOTIDE SEQUENCE</scope>
    <source>
        <strain evidence="1">Modern_marine.mb.64</strain>
    </source>
</reference>
<evidence type="ECO:0008006" key="3">
    <source>
        <dbReference type="Google" id="ProtNLM"/>
    </source>
</evidence>
<dbReference type="EMBL" id="JAHJDP010000061">
    <property type="protein sequence ID" value="MBU2691444.1"/>
    <property type="molecule type" value="Genomic_DNA"/>
</dbReference>
<dbReference type="InterPro" id="IPR011990">
    <property type="entry name" value="TPR-like_helical_dom_sf"/>
</dbReference>
<sequence length="236" mass="26811">MFLVNERLKKRLRGWVFLLPAMLALGAGICAARELSAATIVAKREELAAFPSGRALPILRMGHPSLMADLAWLRAIQYYGEHRIHDRDYPYAEHLFNIITGLDPTFEQAYAFGALILAEDAGSPQKAEALLTRGIASMPDSWWIRFERGFLRMIHLKNLEAATNDFYKASLCPDSPEWVTRFAAWNYEKLGETETARKLWERVGLETENKMVLEIAERALNRLDEAEIGSGDNERN</sequence>
<name>A0A948S089_UNCEI</name>